<proteinExistence type="predicted"/>
<protein>
    <submittedName>
        <fullName evidence="1">Uncharacterized protein</fullName>
    </submittedName>
</protein>
<sequence>MHRFGLDFICQFQYLLSTENIGGFQSQVGINKIYHCTIVVNNINLTGEIVKT</sequence>
<dbReference type="AlphaFoldDB" id="A0A176RUW9"/>
<gene>
    <name evidence="1" type="ORF">THIOM_004810</name>
</gene>
<organism evidence="1 2">
    <name type="scientific">Candidatus Thiomargarita nelsonii</name>
    <dbReference type="NCBI Taxonomy" id="1003181"/>
    <lineage>
        <taxon>Bacteria</taxon>
        <taxon>Pseudomonadati</taxon>
        <taxon>Pseudomonadota</taxon>
        <taxon>Gammaproteobacteria</taxon>
        <taxon>Thiotrichales</taxon>
        <taxon>Thiotrichaceae</taxon>
        <taxon>Thiomargarita</taxon>
    </lineage>
</organism>
<keyword evidence="2" id="KW-1185">Reference proteome</keyword>
<evidence type="ECO:0000313" key="1">
    <source>
        <dbReference type="EMBL" id="OAD19550.1"/>
    </source>
</evidence>
<reference evidence="1 2" key="1">
    <citation type="submission" date="2016-05" db="EMBL/GenBank/DDBJ databases">
        <title>Single-cell genome of chain-forming Candidatus Thiomargarita nelsonii and comparison to other large sulfur-oxidizing bacteria.</title>
        <authorList>
            <person name="Winkel M."/>
            <person name="Salman V."/>
            <person name="Woyke T."/>
            <person name="Schulz-Vogt H."/>
            <person name="Richter M."/>
            <person name="Flood B."/>
            <person name="Bailey J."/>
            <person name="Amann R."/>
            <person name="Mussmann M."/>
        </authorList>
    </citation>
    <scope>NUCLEOTIDE SEQUENCE [LARGE SCALE GENOMIC DNA]</scope>
    <source>
        <strain evidence="1 2">THI036</strain>
    </source>
</reference>
<comment type="caution">
    <text evidence="1">The sequence shown here is derived from an EMBL/GenBank/DDBJ whole genome shotgun (WGS) entry which is preliminary data.</text>
</comment>
<evidence type="ECO:0000313" key="2">
    <source>
        <dbReference type="Proteomes" id="UP000076962"/>
    </source>
</evidence>
<dbReference type="Proteomes" id="UP000076962">
    <property type="component" value="Unassembled WGS sequence"/>
</dbReference>
<accession>A0A176RUW9</accession>
<name>A0A176RUW9_9GAMM</name>
<dbReference type="EMBL" id="LUTY01002756">
    <property type="protein sequence ID" value="OAD19550.1"/>
    <property type="molecule type" value="Genomic_DNA"/>
</dbReference>